<dbReference type="InterPro" id="IPR032171">
    <property type="entry name" value="COR-A"/>
</dbReference>
<dbReference type="SUPFAM" id="SSF52540">
    <property type="entry name" value="P-loop containing nucleoside triphosphate hydrolases"/>
    <property type="match status" value="1"/>
</dbReference>
<accession>A0A8B6DMN9</accession>
<dbReference type="InterPro" id="IPR027417">
    <property type="entry name" value="P-loop_NTPase"/>
</dbReference>
<keyword evidence="1" id="KW-0677">Repeat</keyword>
<dbReference type="CDD" id="cd01671">
    <property type="entry name" value="CARD"/>
    <property type="match status" value="2"/>
</dbReference>
<organism evidence="4 5">
    <name type="scientific">Mytilus galloprovincialis</name>
    <name type="common">Mediterranean mussel</name>
    <dbReference type="NCBI Taxonomy" id="29158"/>
    <lineage>
        <taxon>Eukaryota</taxon>
        <taxon>Metazoa</taxon>
        <taxon>Spiralia</taxon>
        <taxon>Lophotrochozoa</taxon>
        <taxon>Mollusca</taxon>
        <taxon>Bivalvia</taxon>
        <taxon>Autobranchia</taxon>
        <taxon>Pteriomorphia</taxon>
        <taxon>Mytilida</taxon>
        <taxon>Mytiloidea</taxon>
        <taxon>Mytilidae</taxon>
        <taxon>Mytilinae</taxon>
        <taxon>Mytilus</taxon>
    </lineage>
</organism>
<evidence type="ECO:0000313" key="5">
    <source>
        <dbReference type="Proteomes" id="UP000596742"/>
    </source>
</evidence>
<evidence type="ECO:0000259" key="3">
    <source>
        <dbReference type="PROSITE" id="PS50209"/>
    </source>
</evidence>
<dbReference type="Pfam" id="PF16095">
    <property type="entry name" value="COR-A"/>
    <property type="match status" value="1"/>
</dbReference>
<dbReference type="AlphaFoldDB" id="A0A8B6DMN9"/>
<dbReference type="Gene3D" id="3.30.70.1390">
    <property type="entry name" value="ROC domain from the Parkinson's disease-associated leucine-rich repeat kinase 2"/>
    <property type="match status" value="1"/>
</dbReference>
<dbReference type="GO" id="GO:0070513">
    <property type="term" value="F:death domain binding"/>
    <property type="evidence" value="ECO:0007669"/>
    <property type="project" value="InterPro"/>
</dbReference>
<keyword evidence="5" id="KW-1185">Reference proteome</keyword>
<dbReference type="Gene3D" id="1.10.533.10">
    <property type="entry name" value="Death Domain, Fas"/>
    <property type="match status" value="3"/>
</dbReference>
<dbReference type="PANTHER" id="PTHR15034">
    <property type="entry name" value="DEATH DOMAIN-CONTAINING PROTEIN CRADD"/>
    <property type="match status" value="1"/>
</dbReference>
<dbReference type="PANTHER" id="PTHR15034:SF5">
    <property type="entry name" value="DEATH DOMAIN-CONTAINING PROTEIN CRADD"/>
    <property type="match status" value="1"/>
</dbReference>
<dbReference type="Pfam" id="PF00619">
    <property type="entry name" value="CARD"/>
    <property type="match status" value="2"/>
</dbReference>
<protein>
    <submittedName>
        <fullName evidence="4">Coiled-coil and C2 domain-containing protein 1</fullName>
    </submittedName>
</protein>
<feature type="compositionally biased region" description="Acidic residues" evidence="2">
    <location>
        <begin position="1"/>
        <end position="10"/>
    </location>
</feature>
<dbReference type="EMBL" id="UYJE01003750">
    <property type="protein sequence ID" value="VDI22075.1"/>
    <property type="molecule type" value="Genomic_DNA"/>
</dbReference>
<feature type="compositionally biased region" description="Polar residues" evidence="2">
    <location>
        <begin position="13"/>
        <end position="55"/>
    </location>
</feature>
<evidence type="ECO:0000256" key="2">
    <source>
        <dbReference type="SAM" id="MobiDB-lite"/>
    </source>
</evidence>
<dbReference type="OrthoDB" id="6078042at2759"/>
<dbReference type="InterPro" id="IPR037939">
    <property type="entry name" value="CRADD"/>
</dbReference>
<dbReference type="Gene3D" id="3.40.50.300">
    <property type="entry name" value="P-loop containing nucleotide triphosphate hydrolases"/>
    <property type="match status" value="1"/>
</dbReference>
<gene>
    <name evidence="4" type="ORF">MGAL_10B047252</name>
</gene>
<name>A0A8B6DMN9_MYTGA</name>
<evidence type="ECO:0000313" key="4">
    <source>
        <dbReference type="EMBL" id="VDI22075.1"/>
    </source>
</evidence>
<feature type="domain" description="CARD" evidence="3">
    <location>
        <begin position="705"/>
        <end position="781"/>
    </location>
</feature>
<proteinExistence type="predicted"/>
<dbReference type="SUPFAM" id="SSF47986">
    <property type="entry name" value="DEATH domain"/>
    <property type="match status" value="3"/>
</dbReference>
<dbReference type="Proteomes" id="UP000596742">
    <property type="component" value="Unassembled WGS sequence"/>
</dbReference>
<feature type="domain" description="CARD" evidence="3">
    <location>
        <begin position="824"/>
        <end position="892"/>
    </location>
</feature>
<evidence type="ECO:0000256" key="1">
    <source>
        <dbReference type="ARBA" id="ARBA00022737"/>
    </source>
</evidence>
<dbReference type="CDD" id="cd01670">
    <property type="entry name" value="Death"/>
    <property type="match status" value="1"/>
</dbReference>
<dbReference type="InterPro" id="IPR001315">
    <property type="entry name" value="CARD"/>
</dbReference>
<dbReference type="GO" id="GO:0002020">
    <property type="term" value="F:protease binding"/>
    <property type="evidence" value="ECO:0007669"/>
    <property type="project" value="InterPro"/>
</dbReference>
<sequence length="921" mass="106425">MTSLEEEEESERTVQSNKTSDTSPTGYTKATLSSLHSEQAATAQSLPPKKSSNVPLTVKQMEKKMRTRMTKEEIRRKMEKVLKSGKYKMKVGRLIFWDFGGQYVYLTTHQTFMTFRALFLVVFDGSKDLHEQVPDVMCFPGQHMTPTPAVFLQYWVNSILTYCKVVYAGIPKILFVATHKDKVSRENVDTRREELYSGIEELFKDHEGQHHLVLKPLIFVNAKDQGDPEIEVLKKTITELTFSHPCWGERMPNACVPLELEIAELVAEGKQIMSLVEVEELNAISEVSVLSPEQLTDFLHYQHSLGKIVYFDTPQLRDNVIISPLLMVEVMRSFITDVEFWPKEDKTRKTFKKMSENGMIQKVDLYQIWEQEEFRQILPFKEYIFDMLIHLDIVSEQRRYDTKTGSRLQIENFFVPCMLTQRNETDYLTQECTPERTLSLAFVFKGTIIPPALPNRLICACLIERLALKTDECVCNHGDNIKINWKVWNQEQKQKQCDPDCTGLSEDALSQIPSNTELLRLSVNCATRMIHDLALHLDMEESEWSDMVENYPRNTQMVKFLTLIDLRENNGIRFGDLAKGLREMKMTTHTLCLMRRRKQVISSIPDDILDSIPTDEILDNISPHIGKMVFQLGIELGFSIADLENIDKCNCDLTAQSKEVLFRWRRDRLVRPTIRVLEQALVNSRKGARCIEEVVKNVDPKTLRAVETITDRIKDNADRIIQDIQITQILDHMMTHLVISADDRRDIEHYPRQNDQNKALLDIVSKRREPAYSVFVDGLRNYGYEDIANDLKCDSDEISPSTTSASADTEDLSDWNVPLYKVRLQKNYLKVITDIQHDSIVDHLITREVVSVDDGKKIESGKTPQEKNRILMDMLLRKNEQGFNEFLKALRKDSVYVDLADQIEKTEVTTTDISTLHKCLK</sequence>
<comment type="caution">
    <text evidence="4">The sequence shown here is derived from an EMBL/GenBank/DDBJ whole genome shotgun (WGS) entry which is preliminary data.</text>
</comment>
<dbReference type="InterPro" id="IPR011029">
    <property type="entry name" value="DEATH-like_dom_sf"/>
</dbReference>
<feature type="region of interest" description="Disordered" evidence="2">
    <location>
        <begin position="1"/>
        <end position="55"/>
    </location>
</feature>
<dbReference type="PROSITE" id="PS50209">
    <property type="entry name" value="CARD"/>
    <property type="match status" value="2"/>
</dbReference>
<reference evidence="4" key="1">
    <citation type="submission" date="2018-11" db="EMBL/GenBank/DDBJ databases">
        <authorList>
            <person name="Alioto T."/>
            <person name="Alioto T."/>
        </authorList>
    </citation>
    <scope>NUCLEOTIDE SEQUENCE</scope>
</reference>
<dbReference type="GO" id="GO:0042981">
    <property type="term" value="P:regulation of apoptotic process"/>
    <property type="evidence" value="ECO:0007669"/>
    <property type="project" value="InterPro"/>
</dbReference>